<gene>
    <name evidence="6" type="ORF">ACFSKP_15850</name>
</gene>
<dbReference type="RefSeq" id="WP_250430843.1">
    <property type="nucleotide sequence ID" value="NZ_JALPRR010000003.1"/>
</dbReference>
<dbReference type="PANTHER" id="PTHR30097:SF15">
    <property type="entry name" value="CATION EFFLUX SYSTEM PROTEIN CUSB"/>
    <property type="match status" value="1"/>
</dbReference>
<evidence type="ECO:0000256" key="1">
    <source>
        <dbReference type="ARBA" id="ARBA00022448"/>
    </source>
</evidence>
<evidence type="ECO:0000313" key="7">
    <source>
        <dbReference type="Proteomes" id="UP001597374"/>
    </source>
</evidence>
<evidence type="ECO:0000259" key="4">
    <source>
        <dbReference type="Pfam" id="PF25954"/>
    </source>
</evidence>
<feature type="domain" description="CusB-like beta-barrel" evidence="4">
    <location>
        <begin position="269"/>
        <end position="344"/>
    </location>
</feature>
<dbReference type="SUPFAM" id="SSF111369">
    <property type="entry name" value="HlyD-like secretion proteins"/>
    <property type="match status" value="1"/>
</dbReference>
<dbReference type="EMBL" id="JBHUIM010000002">
    <property type="protein sequence ID" value="MFD2247739.1"/>
    <property type="molecule type" value="Genomic_DNA"/>
</dbReference>
<proteinExistence type="predicted"/>
<dbReference type="InterPro" id="IPR058791">
    <property type="entry name" value="3HB_CusB"/>
</dbReference>
<keyword evidence="1" id="KW-0813">Transport</keyword>
<evidence type="ECO:0000259" key="3">
    <source>
        <dbReference type="Pfam" id="PF25869"/>
    </source>
</evidence>
<dbReference type="Proteomes" id="UP001597374">
    <property type="component" value="Unassembled WGS sequence"/>
</dbReference>
<keyword evidence="2" id="KW-0732">Signal</keyword>
<dbReference type="PANTHER" id="PTHR30097">
    <property type="entry name" value="CATION EFFLUX SYSTEM PROTEIN CUSB"/>
    <property type="match status" value="1"/>
</dbReference>
<dbReference type="InterPro" id="IPR058649">
    <property type="entry name" value="CzcB_C"/>
</dbReference>
<protein>
    <submittedName>
        <fullName evidence="6">Efflux RND transporter periplasmic adaptor subunit</fullName>
    </submittedName>
</protein>
<dbReference type="Gene3D" id="2.40.420.20">
    <property type="match status" value="1"/>
</dbReference>
<reference evidence="7" key="1">
    <citation type="journal article" date="2019" name="Int. J. Syst. Evol. Microbiol.">
        <title>The Global Catalogue of Microorganisms (GCM) 10K type strain sequencing project: providing services to taxonomists for standard genome sequencing and annotation.</title>
        <authorList>
            <consortium name="The Broad Institute Genomics Platform"/>
            <consortium name="The Broad Institute Genome Sequencing Center for Infectious Disease"/>
            <person name="Wu L."/>
            <person name="Ma J."/>
        </authorList>
    </citation>
    <scope>NUCLEOTIDE SEQUENCE [LARGE SCALE GENOMIC DNA]</scope>
    <source>
        <strain evidence="7">CGMCC 4.1782</strain>
    </source>
</reference>
<feature type="domain" description="CusB-like three alpha-helical bundle" evidence="3">
    <location>
        <begin position="145"/>
        <end position="189"/>
    </location>
</feature>
<sequence>MQRFDPYRQQGQRKYRWQLYCLVTALLPLLAACSAEQETGIHDHRVHTVHEQHVREAEVDSLLVAVAKPTNKYVISDQKTIRVGAAPGEAQFSATGYIRNDERRNVKVAARFDGRIEALQVKYNYAYVRKGQPIMALYSPTLNTFQQELHYLRQHPEDTALLEQARQRLHLLGLSDSQINTMERSKTPKSTVQIESPAEGFVLFSETAATPAAQMATASQQEGMESMSGDKTGGGAVSGASVRGAGVLRKGDYVKAGQTLFEVNDYREVWAILSVDARHQSLLKAGTPVKVYNEREPGRFETGKIDLIEPVYEPGQKFVTVRVYLPNRDLQFKENALVRATLASGSKEALTVPNSTLLDLGRKKVVWLLTAKTPQGKKLFEAIEVKTGRTTATATEIVSGLRAGQEIAADAGLLADSESIINAAALKE</sequence>
<dbReference type="Pfam" id="PF25975">
    <property type="entry name" value="CzcB_C"/>
    <property type="match status" value="1"/>
</dbReference>
<evidence type="ECO:0000256" key="2">
    <source>
        <dbReference type="SAM" id="SignalP"/>
    </source>
</evidence>
<dbReference type="PROSITE" id="PS51257">
    <property type="entry name" value="PROKAR_LIPOPROTEIN"/>
    <property type="match status" value="1"/>
</dbReference>
<feature type="domain" description="CzcB-like C-terminal circularly permuted SH3-like" evidence="5">
    <location>
        <begin position="351"/>
        <end position="410"/>
    </location>
</feature>
<name>A0ABW5D2K1_9BACT</name>
<feature type="signal peptide" evidence="2">
    <location>
        <begin position="1"/>
        <end position="31"/>
    </location>
</feature>
<feature type="chain" id="PRO_5046480049" evidence="2">
    <location>
        <begin position="32"/>
        <end position="428"/>
    </location>
</feature>
<dbReference type="Gene3D" id="6.10.140.730">
    <property type="match status" value="1"/>
</dbReference>
<dbReference type="Pfam" id="PF25954">
    <property type="entry name" value="Beta-barrel_RND_2"/>
    <property type="match status" value="1"/>
</dbReference>
<dbReference type="Gene3D" id="2.40.30.170">
    <property type="match status" value="1"/>
</dbReference>
<keyword evidence="7" id="KW-1185">Reference proteome</keyword>
<dbReference type="Pfam" id="PF25869">
    <property type="entry name" value="3HB_CusB"/>
    <property type="match status" value="1"/>
</dbReference>
<comment type="caution">
    <text evidence="6">The sequence shown here is derived from an EMBL/GenBank/DDBJ whole genome shotgun (WGS) entry which is preliminary data.</text>
</comment>
<organism evidence="6 7">
    <name type="scientific">Pontibacter ruber</name>
    <dbReference type="NCBI Taxonomy" id="1343895"/>
    <lineage>
        <taxon>Bacteria</taxon>
        <taxon>Pseudomonadati</taxon>
        <taxon>Bacteroidota</taxon>
        <taxon>Cytophagia</taxon>
        <taxon>Cytophagales</taxon>
        <taxon>Hymenobacteraceae</taxon>
        <taxon>Pontibacter</taxon>
    </lineage>
</organism>
<dbReference type="InterPro" id="IPR058792">
    <property type="entry name" value="Beta-barrel_RND_2"/>
</dbReference>
<dbReference type="InterPro" id="IPR051909">
    <property type="entry name" value="MFP_Cation_Efflux"/>
</dbReference>
<accession>A0ABW5D2K1</accession>
<evidence type="ECO:0000313" key="6">
    <source>
        <dbReference type="EMBL" id="MFD2247739.1"/>
    </source>
</evidence>
<evidence type="ECO:0000259" key="5">
    <source>
        <dbReference type="Pfam" id="PF25975"/>
    </source>
</evidence>